<feature type="non-terminal residue" evidence="1">
    <location>
        <position position="73"/>
    </location>
</feature>
<protein>
    <submittedName>
        <fullName evidence="1">Uncharacterized protein</fullName>
    </submittedName>
</protein>
<accession>A0A8J9UKN2</accession>
<evidence type="ECO:0000313" key="1">
    <source>
        <dbReference type="EMBL" id="CAH0720754.1"/>
    </source>
</evidence>
<dbReference type="EMBL" id="OV170222">
    <property type="protein sequence ID" value="CAH0720754.1"/>
    <property type="molecule type" value="Genomic_DNA"/>
</dbReference>
<dbReference type="Pfam" id="PF14990">
    <property type="entry name" value="DUF4516"/>
    <property type="match status" value="1"/>
</dbReference>
<dbReference type="GO" id="GO:0005739">
    <property type="term" value="C:mitochondrion"/>
    <property type="evidence" value="ECO:0007669"/>
    <property type="project" value="GOC"/>
</dbReference>
<dbReference type="OrthoDB" id="6139781at2759"/>
<name>A0A8J9UKN2_9NEOP</name>
<dbReference type="AlphaFoldDB" id="A0A8J9UKN2"/>
<organism evidence="1 2">
    <name type="scientific">Brenthis ino</name>
    <name type="common">lesser marbled fritillary</name>
    <dbReference type="NCBI Taxonomy" id="405034"/>
    <lineage>
        <taxon>Eukaryota</taxon>
        <taxon>Metazoa</taxon>
        <taxon>Ecdysozoa</taxon>
        <taxon>Arthropoda</taxon>
        <taxon>Hexapoda</taxon>
        <taxon>Insecta</taxon>
        <taxon>Pterygota</taxon>
        <taxon>Neoptera</taxon>
        <taxon>Endopterygota</taxon>
        <taxon>Lepidoptera</taxon>
        <taxon>Glossata</taxon>
        <taxon>Ditrysia</taxon>
        <taxon>Papilionoidea</taxon>
        <taxon>Nymphalidae</taxon>
        <taxon>Heliconiinae</taxon>
        <taxon>Argynnini</taxon>
        <taxon>Brenthis</taxon>
    </lineage>
</organism>
<dbReference type="GO" id="GO:0034551">
    <property type="term" value="P:mitochondrial respiratory chain complex III assembly"/>
    <property type="evidence" value="ECO:0007669"/>
    <property type="project" value="InterPro"/>
</dbReference>
<dbReference type="Proteomes" id="UP000838878">
    <property type="component" value="Chromosome 2"/>
</dbReference>
<dbReference type="InterPro" id="IPR027858">
    <property type="entry name" value="BRAWNIN"/>
</dbReference>
<reference evidence="1" key="1">
    <citation type="submission" date="2021-12" db="EMBL/GenBank/DDBJ databases">
        <authorList>
            <person name="Martin H S."/>
        </authorList>
    </citation>
    <scope>NUCLEOTIDE SEQUENCE</scope>
</reference>
<evidence type="ECO:0000313" key="2">
    <source>
        <dbReference type="Proteomes" id="UP000838878"/>
    </source>
</evidence>
<gene>
    <name evidence="1" type="ORF">BINO364_LOCUS6947</name>
</gene>
<sequence>MRIGWFQKFVNKWPGKKKFVAAMVSMIAGSQIVHIHYQPLADLNNYVKKELQNLPDNIQEKIRKELKEEGILK</sequence>
<proteinExistence type="predicted"/>
<keyword evidence="2" id="KW-1185">Reference proteome</keyword>